<evidence type="ECO:0000256" key="1">
    <source>
        <dbReference type="SAM" id="MobiDB-lite"/>
    </source>
</evidence>
<comment type="caution">
    <text evidence="2">The sequence shown here is derived from an EMBL/GenBank/DDBJ whole genome shotgun (WGS) entry which is preliminary data.</text>
</comment>
<organism evidence="2 3">
    <name type="scientific">Gordonia neofelifaecis NRRL B-59395</name>
    <dbReference type="NCBI Taxonomy" id="644548"/>
    <lineage>
        <taxon>Bacteria</taxon>
        <taxon>Bacillati</taxon>
        <taxon>Actinomycetota</taxon>
        <taxon>Actinomycetes</taxon>
        <taxon>Mycobacteriales</taxon>
        <taxon>Gordoniaceae</taxon>
        <taxon>Gordonia</taxon>
    </lineage>
</organism>
<feature type="compositionally biased region" description="Low complexity" evidence="1">
    <location>
        <begin position="145"/>
        <end position="159"/>
    </location>
</feature>
<reference evidence="2 3" key="1">
    <citation type="journal article" date="2011" name="J. Bacteriol.">
        <title>Draft Genome Sequence of Gordonia neofelifaecis NRRL B-59395, a Cholesterol-Degrading Actinomycete.</title>
        <authorList>
            <person name="Ge F."/>
            <person name="Li W."/>
            <person name="Chen G."/>
            <person name="Liu Y."/>
            <person name="Zhang G."/>
            <person name="Yong B."/>
            <person name="Wang Q."/>
            <person name="Wang N."/>
            <person name="Huang Z."/>
            <person name="Li W."/>
            <person name="Wang J."/>
            <person name="Wu C."/>
            <person name="Xie Q."/>
            <person name="Liu G."/>
        </authorList>
    </citation>
    <scope>NUCLEOTIDE SEQUENCE [LARGE SCALE GENOMIC DNA]</scope>
    <source>
        <strain evidence="2 3">NRRL B-59395</strain>
    </source>
</reference>
<gene>
    <name evidence="2" type="ORF">SCNU_08053</name>
</gene>
<feature type="compositionally biased region" description="Low complexity" evidence="1">
    <location>
        <begin position="299"/>
        <end position="331"/>
    </location>
</feature>
<evidence type="ECO:0000313" key="2">
    <source>
        <dbReference type="EMBL" id="EGD55650.1"/>
    </source>
</evidence>
<proteinExistence type="predicted"/>
<dbReference type="Proteomes" id="UP000035065">
    <property type="component" value="Unassembled WGS sequence"/>
</dbReference>
<feature type="region of interest" description="Disordered" evidence="1">
    <location>
        <begin position="145"/>
        <end position="366"/>
    </location>
</feature>
<feature type="compositionally biased region" description="Basic and acidic residues" evidence="1">
    <location>
        <begin position="345"/>
        <end position="364"/>
    </location>
</feature>
<evidence type="ECO:0000313" key="3">
    <source>
        <dbReference type="Proteomes" id="UP000035065"/>
    </source>
</evidence>
<dbReference type="eggNOG" id="ENOG5032EA8">
    <property type="taxonomic scope" value="Bacteria"/>
</dbReference>
<name>F1YI96_9ACTN</name>
<accession>F1YI96</accession>
<dbReference type="STRING" id="644548.SCNU_08053"/>
<keyword evidence="3" id="KW-1185">Reference proteome</keyword>
<feature type="compositionally biased region" description="Pro residues" evidence="1">
    <location>
        <begin position="268"/>
        <end position="284"/>
    </location>
</feature>
<feature type="region of interest" description="Disordered" evidence="1">
    <location>
        <begin position="387"/>
        <end position="414"/>
    </location>
</feature>
<sequence>MSTSWTVSADEILARLDSMDPAAAHADAAEIRRIVDAARAVGERLAAAFGTGVLVGAAADGGTRAGTQVARQVTTTAERLAGGSASLASASGILASAVAYRPRIAAIGVLAAARGATPDGGALAALLGAGGQLAAVYNAPMDASASGLSASASDPGASPQTGSTLDVAGDSRNDVARSGPTTVAGDVRRPDSDAIPQPGTVSPQSAPGDGPPTAAPGSTIAGSPSSDPADTPRPGAAPPGGGSGTDGPRSGPVPSTASGPLAQVMPVSMPPPVRGPLPGAPIPVPTAGSPRMPITAPRAGGPLSVPSAAAAAPNPGVSATGASSTAASTGGSRSGSGPYGSPAARRHDTEERGHRPSEYLRSEGEGILVLGPQPLVAPAVIGELPRSVRNAEEPPSAELGGPAADVEQELDLTL</sequence>
<dbReference type="RefSeq" id="WP_009678848.1">
    <property type="nucleotide sequence ID" value="NZ_AEUD01000005.1"/>
</dbReference>
<dbReference type="AlphaFoldDB" id="F1YI96"/>
<dbReference type="EMBL" id="AEUD01000005">
    <property type="protein sequence ID" value="EGD55650.1"/>
    <property type="molecule type" value="Genomic_DNA"/>
</dbReference>
<protein>
    <submittedName>
        <fullName evidence="2">Uncharacterized protein</fullName>
    </submittedName>
</protein>